<feature type="domain" description="HTH tetR-type" evidence="5">
    <location>
        <begin position="17"/>
        <end position="77"/>
    </location>
</feature>
<accession>A0ABZ1N4H3</accession>
<dbReference type="Proteomes" id="UP001621418">
    <property type="component" value="Chromosome"/>
</dbReference>
<proteinExistence type="predicted"/>
<dbReference type="PRINTS" id="PR00455">
    <property type="entry name" value="HTHTETR"/>
</dbReference>
<dbReference type="SUPFAM" id="SSF46689">
    <property type="entry name" value="Homeodomain-like"/>
    <property type="match status" value="1"/>
</dbReference>
<dbReference type="EMBL" id="CP109527">
    <property type="protein sequence ID" value="WTY34709.1"/>
    <property type="molecule type" value="Genomic_DNA"/>
</dbReference>
<organism evidence="6 7">
    <name type="scientific">Nocardia salmonicida</name>
    <dbReference type="NCBI Taxonomy" id="53431"/>
    <lineage>
        <taxon>Bacteria</taxon>
        <taxon>Bacillati</taxon>
        <taxon>Actinomycetota</taxon>
        <taxon>Actinomycetes</taxon>
        <taxon>Mycobacteriales</taxon>
        <taxon>Nocardiaceae</taxon>
        <taxon>Nocardia</taxon>
    </lineage>
</organism>
<sequence length="212" mass="23539">MRPENKPDGQQRSFIEEARRRQIIASTVEVISEVGYNNASLARIAEHAGISKGVISYHFDGKDELMSQVVTQLFVSGAEFMSPFVTAAIADGYRAALHAYLSSNLQFIDDNKSYVAAVGDIVVNLRGPDGSLRFDTPDGDREMIAPLVSALAEGQRAGEFGDFDPTVLARLIRDSIDGIANRAVRQPDFDVRRYRSHLIRMYDAVTRKDDDR</sequence>
<evidence type="ECO:0000313" key="7">
    <source>
        <dbReference type="Proteomes" id="UP001621418"/>
    </source>
</evidence>
<dbReference type="InterPro" id="IPR001647">
    <property type="entry name" value="HTH_TetR"/>
</dbReference>
<dbReference type="InterPro" id="IPR036271">
    <property type="entry name" value="Tet_transcr_reg_TetR-rel_C_sf"/>
</dbReference>
<evidence type="ECO:0000256" key="4">
    <source>
        <dbReference type="PROSITE-ProRule" id="PRU00335"/>
    </source>
</evidence>
<dbReference type="SUPFAM" id="SSF48498">
    <property type="entry name" value="Tetracyclin repressor-like, C-terminal domain"/>
    <property type="match status" value="1"/>
</dbReference>
<keyword evidence="2 4" id="KW-0238">DNA-binding</keyword>
<feature type="DNA-binding region" description="H-T-H motif" evidence="4">
    <location>
        <begin position="40"/>
        <end position="59"/>
    </location>
</feature>
<evidence type="ECO:0000256" key="3">
    <source>
        <dbReference type="ARBA" id="ARBA00023163"/>
    </source>
</evidence>
<keyword evidence="1" id="KW-0805">Transcription regulation</keyword>
<dbReference type="Pfam" id="PF00440">
    <property type="entry name" value="TetR_N"/>
    <property type="match status" value="1"/>
</dbReference>
<dbReference type="InterPro" id="IPR023772">
    <property type="entry name" value="DNA-bd_HTH_TetR-type_CS"/>
</dbReference>
<dbReference type="RefSeq" id="WP_062983379.1">
    <property type="nucleotide sequence ID" value="NZ_CP108014.1"/>
</dbReference>
<name>A0ABZ1N4H3_9NOCA</name>
<dbReference type="PANTHER" id="PTHR30055:SF234">
    <property type="entry name" value="HTH-TYPE TRANSCRIPTIONAL REGULATOR BETI"/>
    <property type="match status" value="1"/>
</dbReference>
<evidence type="ECO:0000256" key="2">
    <source>
        <dbReference type="ARBA" id="ARBA00023125"/>
    </source>
</evidence>
<dbReference type="PANTHER" id="PTHR30055">
    <property type="entry name" value="HTH-TYPE TRANSCRIPTIONAL REGULATOR RUTR"/>
    <property type="match status" value="1"/>
</dbReference>
<reference evidence="6 7" key="1">
    <citation type="submission" date="2022-10" db="EMBL/GenBank/DDBJ databases">
        <title>The complete genomes of actinobacterial strains from the NBC collection.</title>
        <authorList>
            <person name="Joergensen T.S."/>
            <person name="Alvarez Arevalo M."/>
            <person name="Sterndorff E.B."/>
            <person name="Faurdal D."/>
            <person name="Vuksanovic O."/>
            <person name="Mourched A.-S."/>
            <person name="Charusanti P."/>
            <person name="Shaw S."/>
            <person name="Blin K."/>
            <person name="Weber T."/>
        </authorList>
    </citation>
    <scope>NUCLEOTIDE SEQUENCE [LARGE SCALE GENOMIC DNA]</scope>
    <source>
        <strain evidence="6 7">NBC_01413</strain>
    </source>
</reference>
<dbReference type="InterPro" id="IPR050109">
    <property type="entry name" value="HTH-type_TetR-like_transc_reg"/>
</dbReference>
<evidence type="ECO:0000313" key="6">
    <source>
        <dbReference type="EMBL" id="WTY34709.1"/>
    </source>
</evidence>
<keyword evidence="3" id="KW-0804">Transcription</keyword>
<evidence type="ECO:0000259" key="5">
    <source>
        <dbReference type="PROSITE" id="PS50977"/>
    </source>
</evidence>
<protein>
    <submittedName>
        <fullName evidence="6">TetR/AcrR family transcriptional regulator</fullName>
    </submittedName>
</protein>
<gene>
    <name evidence="6" type="ORF">OG308_25830</name>
</gene>
<dbReference type="GeneID" id="91377556"/>
<evidence type="ECO:0000256" key="1">
    <source>
        <dbReference type="ARBA" id="ARBA00023015"/>
    </source>
</evidence>
<dbReference type="PROSITE" id="PS01081">
    <property type="entry name" value="HTH_TETR_1"/>
    <property type="match status" value="1"/>
</dbReference>
<dbReference type="Gene3D" id="1.10.357.10">
    <property type="entry name" value="Tetracycline Repressor, domain 2"/>
    <property type="match status" value="1"/>
</dbReference>
<dbReference type="InterPro" id="IPR009057">
    <property type="entry name" value="Homeodomain-like_sf"/>
</dbReference>
<keyword evidence="7" id="KW-1185">Reference proteome</keyword>
<dbReference type="PROSITE" id="PS50977">
    <property type="entry name" value="HTH_TETR_2"/>
    <property type="match status" value="1"/>
</dbReference>